<keyword evidence="5" id="KW-0539">Nucleus</keyword>
<feature type="compositionally biased region" description="Polar residues" evidence="6">
    <location>
        <begin position="126"/>
        <end position="147"/>
    </location>
</feature>
<dbReference type="InterPro" id="IPR006773">
    <property type="entry name" value="Rpn13/ADRM1"/>
</dbReference>
<evidence type="ECO:0008006" key="11">
    <source>
        <dbReference type="Google" id="ProtNLM"/>
    </source>
</evidence>
<dbReference type="PANTHER" id="PTHR12225:SF0">
    <property type="entry name" value="PROTEASOMAL UBIQUITIN RECEPTOR ADRM1"/>
    <property type="match status" value="1"/>
</dbReference>
<comment type="subcellular location">
    <subcellularLocation>
        <location evidence="2">Cytoplasm</location>
    </subcellularLocation>
    <subcellularLocation>
        <location evidence="1">Nucleus</location>
    </subcellularLocation>
</comment>
<keyword evidence="4" id="KW-0647">Proteasome</keyword>
<dbReference type="Pfam" id="PF04683">
    <property type="entry name" value="Rpn13_ADRM1_Pru"/>
    <property type="match status" value="1"/>
</dbReference>
<evidence type="ECO:0000256" key="4">
    <source>
        <dbReference type="ARBA" id="ARBA00022942"/>
    </source>
</evidence>
<dbReference type="AlphaFoldDB" id="A0AAV5AKW9"/>
<evidence type="ECO:0000256" key="1">
    <source>
        <dbReference type="ARBA" id="ARBA00004123"/>
    </source>
</evidence>
<reference evidence="9" key="1">
    <citation type="submission" date="2021-10" db="EMBL/GenBank/DDBJ databases">
        <title>De novo Genome Assembly of Clathrus columnatus (Basidiomycota, Fungi) Using Illumina and Nanopore Sequence Data.</title>
        <authorList>
            <person name="Ogiso-Tanaka E."/>
            <person name="Itagaki H."/>
            <person name="Hosoya T."/>
            <person name="Hosaka K."/>
        </authorList>
    </citation>
    <scope>NUCLEOTIDE SEQUENCE</scope>
    <source>
        <strain evidence="9">MO-923</strain>
    </source>
</reference>
<dbReference type="GO" id="GO:0005634">
    <property type="term" value="C:nucleus"/>
    <property type="evidence" value="ECO:0007669"/>
    <property type="project" value="UniProtKB-SubCell"/>
</dbReference>
<feature type="compositionally biased region" description="Basic and acidic residues" evidence="6">
    <location>
        <begin position="274"/>
        <end position="284"/>
    </location>
</feature>
<dbReference type="GO" id="GO:0070628">
    <property type="term" value="F:proteasome binding"/>
    <property type="evidence" value="ECO:0007669"/>
    <property type="project" value="TreeGrafter"/>
</dbReference>
<dbReference type="FunFam" id="2.30.29.70:FF:000001">
    <property type="entry name" value="Proteasomal ubiquitin receptor ADRM1"/>
    <property type="match status" value="1"/>
</dbReference>
<feature type="region of interest" description="Disordered" evidence="6">
    <location>
        <begin position="124"/>
        <end position="147"/>
    </location>
</feature>
<dbReference type="InterPro" id="IPR032368">
    <property type="entry name" value="RPN13_DEUBAD"/>
</dbReference>
<evidence type="ECO:0000256" key="3">
    <source>
        <dbReference type="ARBA" id="ARBA00022490"/>
    </source>
</evidence>
<evidence type="ECO:0000256" key="6">
    <source>
        <dbReference type="SAM" id="MobiDB-lite"/>
    </source>
</evidence>
<organism evidence="9 10">
    <name type="scientific">Clathrus columnatus</name>
    <dbReference type="NCBI Taxonomy" id="1419009"/>
    <lineage>
        <taxon>Eukaryota</taxon>
        <taxon>Fungi</taxon>
        <taxon>Dikarya</taxon>
        <taxon>Basidiomycota</taxon>
        <taxon>Agaricomycotina</taxon>
        <taxon>Agaricomycetes</taxon>
        <taxon>Phallomycetidae</taxon>
        <taxon>Phallales</taxon>
        <taxon>Clathraceae</taxon>
        <taxon>Clathrus</taxon>
    </lineage>
</organism>
<dbReference type="CDD" id="cd13314">
    <property type="entry name" value="PH_Rpn13"/>
    <property type="match status" value="1"/>
</dbReference>
<gene>
    <name evidence="9" type="ORF">Clacol_007585</name>
</gene>
<dbReference type="PROSITE" id="PS51917">
    <property type="entry name" value="PRU"/>
    <property type="match status" value="1"/>
</dbReference>
<dbReference type="EMBL" id="BPWL01000008">
    <property type="protein sequence ID" value="GJJ13333.1"/>
    <property type="molecule type" value="Genomic_DNA"/>
</dbReference>
<evidence type="ECO:0000313" key="10">
    <source>
        <dbReference type="Proteomes" id="UP001050691"/>
    </source>
</evidence>
<evidence type="ECO:0000313" key="9">
    <source>
        <dbReference type="EMBL" id="GJJ13333.1"/>
    </source>
</evidence>
<dbReference type="InterPro" id="IPR044868">
    <property type="entry name" value="Rpn13/ADRM1_Pru"/>
</dbReference>
<evidence type="ECO:0000259" key="8">
    <source>
        <dbReference type="PROSITE" id="PS51917"/>
    </source>
</evidence>
<feature type="domain" description="Pru" evidence="8">
    <location>
        <begin position="1"/>
        <end position="117"/>
    </location>
</feature>
<dbReference type="Gene3D" id="2.30.29.70">
    <property type="entry name" value="Proteasomal ubiquitin receptor Rpn13/ADRM1"/>
    <property type="match status" value="1"/>
</dbReference>
<evidence type="ECO:0000256" key="5">
    <source>
        <dbReference type="ARBA" id="ARBA00023242"/>
    </source>
</evidence>
<protein>
    <recommendedName>
        <fullName evidence="11">Adhesion regulating molecule</fullName>
    </recommendedName>
</protein>
<keyword evidence="3" id="KW-0963">Cytoplasm</keyword>
<dbReference type="PANTHER" id="PTHR12225">
    <property type="entry name" value="ADHESION REGULATING MOLECULE 1 110 KDA CELL MEMBRANE GLYCOPROTEIN"/>
    <property type="match status" value="1"/>
</dbReference>
<evidence type="ECO:0000259" key="7">
    <source>
        <dbReference type="PROSITE" id="PS51916"/>
    </source>
</evidence>
<dbReference type="PROSITE" id="PS51916">
    <property type="entry name" value="DEUBAD"/>
    <property type="match status" value="1"/>
</dbReference>
<feature type="region of interest" description="Disordered" evidence="6">
    <location>
        <begin position="273"/>
        <end position="296"/>
    </location>
</feature>
<evidence type="ECO:0000256" key="2">
    <source>
        <dbReference type="ARBA" id="ARBA00004496"/>
    </source>
</evidence>
<accession>A0AAV5AKW9</accession>
<keyword evidence="10" id="KW-1185">Reference proteome</keyword>
<dbReference type="Gene3D" id="1.10.2020.20">
    <property type="match status" value="1"/>
</dbReference>
<dbReference type="GO" id="GO:0061133">
    <property type="term" value="F:endopeptidase activator activity"/>
    <property type="evidence" value="ECO:0007669"/>
    <property type="project" value="TreeGrafter"/>
</dbReference>
<feature type="domain" description="DEUBAD" evidence="7">
    <location>
        <begin position="175"/>
        <end position="282"/>
    </location>
</feature>
<proteinExistence type="predicted"/>
<dbReference type="Proteomes" id="UP001050691">
    <property type="component" value="Unassembled WGS sequence"/>
</dbReference>
<dbReference type="InterPro" id="IPR038633">
    <property type="entry name" value="Rpn13/ADRM1_Pru_sf"/>
</dbReference>
<dbReference type="GO" id="GO:0008541">
    <property type="term" value="C:proteasome regulatory particle, lid subcomplex"/>
    <property type="evidence" value="ECO:0007669"/>
    <property type="project" value="TreeGrafter"/>
</dbReference>
<dbReference type="InterPro" id="IPR044867">
    <property type="entry name" value="DEUBAD_dom"/>
</dbReference>
<dbReference type="InterPro" id="IPR038108">
    <property type="entry name" value="RPN13_DEUBAD_sf"/>
</dbReference>
<dbReference type="Pfam" id="PF16550">
    <property type="entry name" value="RPN13_C"/>
    <property type="match status" value="1"/>
</dbReference>
<sequence>MADPLVAFKAGRLQRRGDTNWVDAQPTKGRLQLLMADDGLLHFQWVDRITSTVKEVRDLIIFPNDASFEKVSQSSSGRTYVLKFTSSNQRYFYWFQDVSTAQDNQIVNNVNGLLQDASYIPEWEAPSNSESQPQASTSTVPILQQQQRPSAEQLAQIRSILLGMGSDSTAISGSAASQPSELSLADILTPTNLAPVFASPDLVQAIFPHLPSDLPVPPSSETLQRIIESPQFHSAVRSLDQALGTGLLGGLVRGLGLPEEAGTGAGAFLNAIKDQAEREGRNKNEGGGGDDTMETD</sequence>
<dbReference type="GO" id="GO:0005737">
    <property type="term" value="C:cytoplasm"/>
    <property type="evidence" value="ECO:0007669"/>
    <property type="project" value="UniProtKB-SubCell"/>
</dbReference>
<name>A0AAV5AKW9_9AGAM</name>
<comment type="caution">
    <text evidence="9">The sequence shown here is derived from an EMBL/GenBank/DDBJ whole genome shotgun (WGS) entry which is preliminary data.</text>
</comment>